<dbReference type="Gene3D" id="2.60.40.1210">
    <property type="entry name" value="Cellobiose dehydrogenase, cytochrome domain"/>
    <property type="match status" value="1"/>
</dbReference>
<evidence type="ECO:0000256" key="9">
    <source>
        <dbReference type="SAM" id="SignalP"/>
    </source>
</evidence>
<dbReference type="SMART" id="SM00664">
    <property type="entry name" value="DoH"/>
    <property type="match status" value="1"/>
</dbReference>
<dbReference type="InterPro" id="IPR005018">
    <property type="entry name" value="DOMON_domain"/>
</dbReference>
<feature type="domain" description="Cytochrome b561" evidence="11">
    <location>
        <begin position="229"/>
        <end position="350"/>
    </location>
</feature>
<dbReference type="InterPro" id="IPR018825">
    <property type="entry name" value="DUF2427"/>
</dbReference>
<feature type="transmembrane region" description="Helical" evidence="8">
    <location>
        <begin position="263"/>
        <end position="283"/>
    </location>
</feature>
<dbReference type="CDD" id="cd09630">
    <property type="entry name" value="CDH_like_cytochrome"/>
    <property type="match status" value="1"/>
</dbReference>
<keyword evidence="13" id="KW-1185">Reference proteome</keyword>
<evidence type="ECO:0000256" key="6">
    <source>
        <dbReference type="ARBA" id="ARBA00023136"/>
    </source>
</evidence>
<dbReference type="Pfam" id="PF16010">
    <property type="entry name" value="CDH-cyt"/>
    <property type="match status" value="1"/>
</dbReference>
<keyword evidence="6 8" id="KW-0472">Membrane</keyword>
<dbReference type="InterPro" id="IPR006593">
    <property type="entry name" value="Cyt_b561/ferric_Rdtase_TM"/>
</dbReference>
<evidence type="ECO:0000256" key="7">
    <source>
        <dbReference type="SAM" id="MobiDB-lite"/>
    </source>
</evidence>
<dbReference type="CDD" id="cd08760">
    <property type="entry name" value="Cyt_b561_FRRS1_like"/>
    <property type="match status" value="1"/>
</dbReference>
<keyword evidence="4" id="KW-0249">Electron transport</keyword>
<dbReference type="InterPro" id="IPR015920">
    <property type="entry name" value="Cellobiose_DH-like_cyt"/>
</dbReference>
<dbReference type="SUPFAM" id="SSF49344">
    <property type="entry name" value="CBD9-like"/>
    <property type="match status" value="1"/>
</dbReference>
<feature type="transmembrane region" description="Helical" evidence="8">
    <location>
        <begin position="227"/>
        <end position="251"/>
    </location>
</feature>
<dbReference type="SMART" id="SM00665">
    <property type="entry name" value="B561"/>
    <property type="match status" value="1"/>
</dbReference>
<keyword evidence="9" id="KW-0732">Signal</keyword>
<keyword evidence="3 8" id="KW-0812">Transmembrane</keyword>
<evidence type="ECO:0000259" key="11">
    <source>
        <dbReference type="SMART" id="SM00665"/>
    </source>
</evidence>
<dbReference type="OrthoDB" id="19261at2759"/>
<feature type="transmembrane region" description="Helical" evidence="8">
    <location>
        <begin position="295"/>
        <end position="313"/>
    </location>
</feature>
<dbReference type="EMBL" id="JAAVMX010000005">
    <property type="protein sequence ID" value="KAF4507894.1"/>
    <property type="molecule type" value="Genomic_DNA"/>
</dbReference>
<evidence type="ECO:0000256" key="5">
    <source>
        <dbReference type="ARBA" id="ARBA00022989"/>
    </source>
</evidence>
<evidence type="ECO:0000256" key="1">
    <source>
        <dbReference type="ARBA" id="ARBA00004370"/>
    </source>
</evidence>
<feature type="signal peptide" evidence="9">
    <location>
        <begin position="1"/>
        <end position="22"/>
    </location>
</feature>
<evidence type="ECO:0000313" key="12">
    <source>
        <dbReference type="EMBL" id="KAF4507894.1"/>
    </source>
</evidence>
<feature type="compositionally biased region" description="Polar residues" evidence="7">
    <location>
        <begin position="429"/>
        <end position="438"/>
    </location>
</feature>
<evidence type="ECO:0000259" key="10">
    <source>
        <dbReference type="SMART" id="SM00664"/>
    </source>
</evidence>
<evidence type="ECO:0000256" key="2">
    <source>
        <dbReference type="ARBA" id="ARBA00022448"/>
    </source>
</evidence>
<dbReference type="Proteomes" id="UP000557566">
    <property type="component" value="Unassembled WGS sequence"/>
</dbReference>
<feature type="compositionally biased region" description="Basic and acidic residues" evidence="7">
    <location>
        <begin position="455"/>
        <end position="464"/>
    </location>
</feature>
<feature type="domain" description="DOMON" evidence="10">
    <location>
        <begin position="67"/>
        <end position="165"/>
    </location>
</feature>
<keyword evidence="5 8" id="KW-1133">Transmembrane helix</keyword>
<gene>
    <name evidence="12" type="ORF">G6O67_004345</name>
</gene>
<proteinExistence type="predicted"/>
<comment type="subcellular location">
    <subcellularLocation>
        <location evidence="1">Membrane</location>
    </subcellularLocation>
</comment>
<organism evidence="12 13">
    <name type="scientific">Ophiocordyceps sinensis</name>
    <dbReference type="NCBI Taxonomy" id="72228"/>
    <lineage>
        <taxon>Eukaryota</taxon>
        <taxon>Fungi</taxon>
        <taxon>Dikarya</taxon>
        <taxon>Ascomycota</taxon>
        <taxon>Pezizomycotina</taxon>
        <taxon>Sordariomycetes</taxon>
        <taxon>Hypocreomycetidae</taxon>
        <taxon>Hypocreales</taxon>
        <taxon>Ophiocordycipitaceae</taxon>
        <taxon>Ophiocordyceps</taxon>
    </lineage>
</organism>
<feature type="chain" id="PRO_5034068404" description="Cellobiose dehydrogenase" evidence="9">
    <location>
        <begin position="23"/>
        <end position="476"/>
    </location>
</feature>
<evidence type="ECO:0008006" key="14">
    <source>
        <dbReference type="Google" id="ProtNLM"/>
    </source>
</evidence>
<dbReference type="Pfam" id="PF10348">
    <property type="entry name" value="DUF2427"/>
    <property type="match status" value="1"/>
</dbReference>
<evidence type="ECO:0000313" key="13">
    <source>
        <dbReference type="Proteomes" id="UP000557566"/>
    </source>
</evidence>
<feature type="region of interest" description="Disordered" evidence="7">
    <location>
        <begin position="386"/>
        <end position="476"/>
    </location>
</feature>
<evidence type="ECO:0000256" key="8">
    <source>
        <dbReference type="SAM" id="Phobius"/>
    </source>
</evidence>
<feature type="transmembrane region" description="Helical" evidence="8">
    <location>
        <begin position="333"/>
        <end position="354"/>
    </location>
</feature>
<dbReference type="GO" id="GO:0016020">
    <property type="term" value="C:membrane"/>
    <property type="evidence" value="ECO:0007669"/>
    <property type="project" value="UniProtKB-SubCell"/>
</dbReference>
<protein>
    <recommendedName>
        <fullName evidence="14">Cellobiose dehydrogenase</fullName>
    </recommendedName>
</protein>
<feature type="transmembrane region" description="Helical" evidence="8">
    <location>
        <begin position="360"/>
        <end position="378"/>
    </location>
</feature>
<feature type="compositionally biased region" description="Pro residues" evidence="7">
    <location>
        <begin position="440"/>
        <end position="449"/>
    </location>
</feature>
<accession>A0A8H4PP20</accession>
<evidence type="ECO:0000256" key="4">
    <source>
        <dbReference type="ARBA" id="ARBA00022982"/>
    </source>
</evidence>
<sequence length="476" mass="52043">MLLTRFRRAAVAAAALALAALAQDDATPQGQSTFISPGGDVSFAFTVPDNGNSDVFFALRAHVDNSWAAVGLGSDDMKGALFLMIYPNDRGDNVTFSPRLAYGNYEPRYYPQLRYEVLPGTGIFGDHMVFVAKCIEHCRSWPASDSNSGYIDVSSPNQKAIYALGPKEGFRSNSPAADLKFHREFGVFTIDMKRTQGSPDAPILDAESKAVGTALDYRKTRKTDYKAGLHGAFMVFFILVLFPLGVALLRLGRWARWHGVNQAIGVAGVLAGLALGILTSFNYQRSRGFNSYHQIIGFILVAFILCQFTLGVLHHQKFRKTKAPTKFGLAHLWLGRVIFFFGTLNAFFGFTFALNRKYGMVLAGLIIVGAFAILFLSVGRQWLSKEKRPQGTGGAPTPYQPQPWRADQRGPPAAGYPSDPPPGYEPPSQQIGLTSVSHPPTTPSAPRAPSPWKSSDAKDYEDHPALGSAQRPREFA</sequence>
<evidence type="ECO:0000256" key="3">
    <source>
        <dbReference type="ARBA" id="ARBA00022692"/>
    </source>
</evidence>
<reference evidence="12 13" key="1">
    <citation type="journal article" date="2020" name="Genome Biol. Evol.">
        <title>A new high-quality draft genome assembly of the Chinese cordyceps Ophiocordyceps sinensis.</title>
        <authorList>
            <person name="Shu R."/>
            <person name="Zhang J."/>
            <person name="Meng Q."/>
            <person name="Zhang H."/>
            <person name="Zhou G."/>
            <person name="Li M."/>
            <person name="Wu P."/>
            <person name="Zhao Y."/>
            <person name="Chen C."/>
            <person name="Qin Q."/>
        </authorList>
    </citation>
    <scope>NUCLEOTIDE SEQUENCE [LARGE SCALE GENOMIC DNA]</scope>
    <source>
        <strain evidence="12 13">IOZ07</strain>
    </source>
</reference>
<dbReference type="AlphaFoldDB" id="A0A8H4PP20"/>
<name>A0A8H4PP20_9HYPO</name>
<dbReference type="Gene3D" id="1.20.120.1770">
    <property type="match status" value="1"/>
</dbReference>
<comment type="caution">
    <text evidence="12">The sequence shown here is derived from an EMBL/GenBank/DDBJ whole genome shotgun (WGS) entry which is preliminary data.</text>
</comment>
<keyword evidence="2" id="KW-0813">Transport</keyword>
<dbReference type="PANTHER" id="PTHR47797">
    <property type="entry name" value="DEHYDROGENASE, PUTATIVE (AFU_ORTHOLOGUE AFUA_8G05805)-RELATED"/>
    <property type="match status" value="1"/>
</dbReference>
<dbReference type="PANTHER" id="PTHR47797:SF1">
    <property type="entry name" value="CYTOCHROME B561 DOMAIN-CONTAINING PROTEIN-RELATED"/>
    <property type="match status" value="1"/>
</dbReference>